<dbReference type="SUPFAM" id="SSF53474">
    <property type="entry name" value="alpha/beta-Hydrolases"/>
    <property type="match status" value="1"/>
</dbReference>
<comment type="caution">
    <text evidence="3">The sequence shown here is derived from an EMBL/GenBank/DDBJ whole genome shotgun (WGS) entry which is preliminary data.</text>
</comment>
<gene>
    <name evidence="3" type="ORF">WN944_008595</name>
</gene>
<comment type="similarity">
    <text evidence="1">Belongs to the 'GDXG' lipolytic enzyme family.</text>
</comment>
<dbReference type="Pfam" id="PF07859">
    <property type="entry name" value="Abhydrolase_3"/>
    <property type="match status" value="1"/>
</dbReference>
<keyword evidence="4" id="KW-1185">Reference proteome</keyword>
<evidence type="ECO:0000313" key="3">
    <source>
        <dbReference type="EMBL" id="KAK9216585.1"/>
    </source>
</evidence>
<name>A0AAP0QVE3_9ROSI</name>
<accession>A0AAP0QVE3</accession>
<evidence type="ECO:0000259" key="2">
    <source>
        <dbReference type="Pfam" id="PF07859"/>
    </source>
</evidence>
<dbReference type="PANTHER" id="PTHR23024:SF577">
    <property type="entry name" value="CARBOXYLESTERASE 2-RELATED"/>
    <property type="match status" value="1"/>
</dbReference>
<proteinExistence type="inferred from homology"/>
<sequence length="372" mass="40765">MGSIKSAEVSREVFPYLRVYEDGTVERLAGTEVAAAGLDPATNVLSKDVLILPETGVSARVYRPGNITNKLPLVVYFHGGAFVIASSADPKYHTSLNNLVAEADIILVSVNYRLAPEHPLPAAFEDSLGALKWVASHAKGEGDGNGPLPVLNQEAWLREFVDFDKVFLAGDSAGSSIAHYLGLRIKDEVRDLKILGIVMIMPYFWGKKPIGVEVTDQFRKQMVDNWWLFVCPSDKGCDDPLINPLVEGAPSAASLACEKLLVIVAEKDVLKDRGRLYYENLVKGSNWAGKADFVQVQGEDHVFHILDPNSHNAKTLIKRDKVLVAVAAAKDMLTDYYEKLANSGRLRKVEMEETAGGGFIPITTRLRAWSSA</sequence>
<dbReference type="Gene3D" id="3.40.50.1820">
    <property type="entry name" value="alpha/beta hydrolase"/>
    <property type="match status" value="1"/>
</dbReference>
<protein>
    <recommendedName>
        <fullName evidence="2">Alpha/beta hydrolase fold-3 domain-containing protein</fullName>
    </recommendedName>
</protein>
<dbReference type="PANTHER" id="PTHR23024">
    <property type="entry name" value="ARYLACETAMIDE DEACETYLASE"/>
    <property type="match status" value="1"/>
</dbReference>
<feature type="domain" description="Alpha/beta hydrolase fold-3" evidence="2">
    <location>
        <begin position="74"/>
        <end position="304"/>
    </location>
</feature>
<dbReference type="InterPro" id="IPR013094">
    <property type="entry name" value="AB_hydrolase_3"/>
</dbReference>
<dbReference type="InterPro" id="IPR050466">
    <property type="entry name" value="Carboxylest/Gibb_receptor"/>
</dbReference>
<evidence type="ECO:0000256" key="1">
    <source>
        <dbReference type="ARBA" id="ARBA00010515"/>
    </source>
</evidence>
<dbReference type="Proteomes" id="UP001428341">
    <property type="component" value="Unassembled WGS sequence"/>
</dbReference>
<reference evidence="3 4" key="1">
    <citation type="submission" date="2024-05" db="EMBL/GenBank/DDBJ databases">
        <title>Haplotype-resolved chromosome-level genome assembly of Huyou (Citrus changshanensis).</title>
        <authorList>
            <person name="Miao C."/>
            <person name="Chen W."/>
            <person name="Wu Y."/>
            <person name="Wang L."/>
            <person name="Zhao S."/>
            <person name="Grierson D."/>
            <person name="Xu C."/>
            <person name="Chen K."/>
        </authorList>
    </citation>
    <scope>NUCLEOTIDE SEQUENCE [LARGE SCALE GENOMIC DNA]</scope>
    <source>
        <strain evidence="3">01-14</strain>
        <tissue evidence="3">Leaf</tissue>
    </source>
</reference>
<dbReference type="InterPro" id="IPR029058">
    <property type="entry name" value="AB_hydrolase_fold"/>
</dbReference>
<dbReference type="EMBL" id="JBCGBO010000003">
    <property type="protein sequence ID" value="KAK9216585.1"/>
    <property type="molecule type" value="Genomic_DNA"/>
</dbReference>
<dbReference type="AlphaFoldDB" id="A0AAP0QVE3"/>
<evidence type="ECO:0000313" key="4">
    <source>
        <dbReference type="Proteomes" id="UP001428341"/>
    </source>
</evidence>
<organism evidence="3 4">
    <name type="scientific">Citrus x changshan-huyou</name>
    <dbReference type="NCBI Taxonomy" id="2935761"/>
    <lineage>
        <taxon>Eukaryota</taxon>
        <taxon>Viridiplantae</taxon>
        <taxon>Streptophyta</taxon>
        <taxon>Embryophyta</taxon>
        <taxon>Tracheophyta</taxon>
        <taxon>Spermatophyta</taxon>
        <taxon>Magnoliopsida</taxon>
        <taxon>eudicotyledons</taxon>
        <taxon>Gunneridae</taxon>
        <taxon>Pentapetalae</taxon>
        <taxon>rosids</taxon>
        <taxon>malvids</taxon>
        <taxon>Sapindales</taxon>
        <taxon>Rutaceae</taxon>
        <taxon>Aurantioideae</taxon>
        <taxon>Citrus</taxon>
    </lineage>
</organism>
<dbReference type="GO" id="GO:0016787">
    <property type="term" value="F:hydrolase activity"/>
    <property type="evidence" value="ECO:0007669"/>
    <property type="project" value="InterPro"/>
</dbReference>